<dbReference type="EMBL" id="JAHFVK010000001">
    <property type="protein sequence ID" value="MBT2133215.1"/>
    <property type="molecule type" value="Genomic_DNA"/>
</dbReference>
<accession>A0ABS5W1U9</accession>
<evidence type="ECO:0000313" key="2">
    <source>
        <dbReference type="Proteomes" id="UP000811255"/>
    </source>
</evidence>
<organism evidence="1 2">
    <name type="scientific">Croceibacterium selenioxidans</name>
    <dbReference type="NCBI Taxonomy" id="2838833"/>
    <lineage>
        <taxon>Bacteria</taxon>
        <taxon>Pseudomonadati</taxon>
        <taxon>Pseudomonadota</taxon>
        <taxon>Alphaproteobacteria</taxon>
        <taxon>Sphingomonadales</taxon>
        <taxon>Erythrobacteraceae</taxon>
        <taxon>Croceibacterium</taxon>
    </lineage>
</organism>
<protein>
    <recommendedName>
        <fullName evidence="3">Flagellar protein FlgN</fullName>
    </recommendedName>
</protein>
<gene>
    <name evidence="1" type="ORF">KK137_02610</name>
</gene>
<sequence>MFALLEAERQALAAIDLERIVTCADGKMTLCDAIEGRGAELDEESRGILDSVLRLNDVNRKLRNLIAANVQSRLTALSGGNSVYEARRTPRQREIPARA</sequence>
<name>A0ABS5W1U9_9SPHN</name>
<proteinExistence type="predicted"/>
<reference evidence="1 2" key="1">
    <citation type="submission" date="2021-05" db="EMBL/GenBank/DDBJ databases">
        <title>Croceibacterium sp. LX-88 genome sequence.</title>
        <authorList>
            <person name="Luo X."/>
        </authorList>
    </citation>
    <scope>NUCLEOTIDE SEQUENCE [LARGE SCALE GENOMIC DNA]</scope>
    <source>
        <strain evidence="1 2">LX-88</strain>
    </source>
</reference>
<comment type="caution">
    <text evidence="1">The sequence shown here is derived from an EMBL/GenBank/DDBJ whole genome shotgun (WGS) entry which is preliminary data.</text>
</comment>
<evidence type="ECO:0000313" key="1">
    <source>
        <dbReference type="EMBL" id="MBT2133215.1"/>
    </source>
</evidence>
<evidence type="ECO:0008006" key="3">
    <source>
        <dbReference type="Google" id="ProtNLM"/>
    </source>
</evidence>
<keyword evidence="2" id="KW-1185">Reference proteome</keyword>
<dbReference type="Proteomes" id="UP000811255">
    <property type="component" value="Unassembled WGS sequence"/>
</dbReference>